<dbReference type="InterPro" id="IPR013785">
    <property type="entry name" value="Aldolase_TIM"/>
</dbReference>
<dbReference type="EMBL" id="VXPY01000077">
    <property type="protein sequence ID" value="MYD90760.1"/>
    <property type="molecule type" value="Genomic_DNA"/>
</dbReference>
<dbReference type="AlphaFoldDB" id="A0A6B1DSN9"/>
<proteinExistence type="predicted"/>
<reference evidence="1" key="1">
    <citation type="submission" date="2019-09" db="EMBL/GenBank/DDBJ databases">
        <title>Characterisation of the sponge microbiome using genome-centric metagenomics.</title>
        <authorList>
            <person name="Engelberts J.P."/>
            <person name="Robbins S.J."/>
            <person name="De Goeij J.M."/>
            <person name="Aranda M."/>
            <person name="Bell S.C."/>
            <person name="Webster N.S."/>
        </authorList>
    </citation>
    <scope>NUCLEOTIDE SEQUENCE</scope>
    <source>
        <strain evidence="1">SB0662_bin_9</strain>
    </source>
</reference>
<accession>A0A6B1DSN9</accession>
<protein>
    <submittedName>
        <fullName evidence="1">Uncharacterized protein</fullName>
    </submittedName>
</protein>
<sequence>MSPLLRNQLVPPLLDGYGALYSKLGRPKPGEEETFRAKFLQDYLAPADQRSDLLRLCRRLGSSLLPQAPVQVGGVQLPQPFILAGGWIKGRGYANESEALAHVIRPDSFLPGWRALPLLAGPVEYGSFNRWPRLAPGVSGNPGIRAATAYLSLHRSDLPSTYGLNISPPPVPGDGEEMRQEITESLEIIFAADLNPSWITLNLAHLMMDPELTATVDDLVEVASQAMPTVTPLWFKVSPELPATRYRELLTLCDKCNVRAIIATDVLFQYHPDGSPAFLSGKPLAPLARKAQIALATLKHIHGHEVDLVACGGILAGRDLPALKQLGIRAWQYHSALGHRGPLAAPLIWWEAERRR</sequence>
<evidence type="ECO:0000313" key="1">
    <source>
        <dbReference type="EMBL" id="MYD90760.1"/>
    </source>
</evidence>
<comment type="caution">
    <text evidence="1">The sequence shown here is derived from an EMBL/GenBank/DDBJ whole genome shotgun (WGS) entry which is preliminary data.</text>
</comment>
<gene>
    <name evidence="1" type="ORF">F4Y08_10565</name>
</gene>
<name>A0A6B1DSN9_9CHLR</name>
<dbReference type="Gene3D" id="3.20.20.70">
    <property type="entry name" value="Aldolase class I"/>
    <property type="match status" value="1"/>
</dbReference>
<dbReference type="SUPFAM" id="SSF51395">
    <property type="entry name" value="FMN-linked oxidoreductases"/>
    <property type="match status" value="1"/>
</dbReference>
<organism evidence="1">
    <name type="scientific">Caldilineaceae bacterium SB0662_bin_9</name>
    <dbReference type="NCBI Taxonomy" id="2605258"/>
    <lineage>
        <taxon>Bacteria</taxon>
        <taxon>Bacillati</taxon>
        <taxon>Chloroflexota</taxon>
        <taxon>Caldilineae</taxon>
        <taxon>Caldilineales</taxon>
        <taxon>Caldilineaceae</taxon>
    </lineage>
</organism>